<dbReference type="InterPro" id="IPR013783">
    <property type="entry name" value="Ig-like_fold"/>
</dbReference>
<dbReference type="Proteomes" id="UP000273083">
    <property type="component" value="Unassembled WGS sequence"/>
</dbReference>
<evidence type="ECO:0000259" key="2">
    <source>
        <dbReference type="SMART" id="SM00642"/>
    </source>
</evidence>
<dbReference type="Pfam" id="PF02922">
    <property type="entry name" value="CBM_48"/>
    <property type="match status" value="1"/>
</dbReference>
<dbReference type="GO" id="GO:0005975">
    <property type="term" value="P:carbohydrate metabolic process"/>
    <property type="evidence" value="ECO:0007669"/>
    <property type="project" value="InterPro"/>
</dbReference>
<dbReference type="Gene3D" id="2.60.40.10">
    <property type="entry name" value="Immunoglobulins"/>
    <property type="match status" value="1"/>
</dbReference>
<organism evidence="3 4">
    <name type="scientific">Mobilisporobacter senegalensis</name>
    <dbReference type="NCBI Taxonomy" id="1329262"/>
    <lineage>
        <taxon>Bacteria</taxon>
        <taxon>Bacillati</taxon>
        <taxon>Bacillota</taxon>
        <taxon>Clostridia</taxon>
        <taxon>Lachnospirales</taxon>
        <taxon>Lachnospiraceae</taxon>
        <taxon>Mobilisporobacter</taxon>
    </lineage>
</organism>
<keyword evidence="4" id="KW-1185">Reference proteome</keyword>
<dbReference type="InterPro" id="IPR014756">
    <property type="entry name" value="Ig_E-set"/>
</dbReference>
<comment type="caution">
    <text evidence="3">The sequence shown here is derived from an EMBL/GenBank/DDBJ whole genome shotgun (WGS) entry which is preliminary data.</text>
</comment>
<proteinExistence type="inferred from homology"/>
<evidence type="ECO:0000313" key="3">
    <source>
        <dbReference type="EMBL" id="ROR25718.1"/>
    </source>
</evidence>
<dbReference type="CDD" id="cd02860">
    <property type="entry name" value="E_set_Pullulanase"/>
    <property type="match status" value="1"/>
</dbReference>
<protein>
    <submittedName>
        <fullName evidence="3">Pullulanase</fullName>
    </submittedName>
</protein>
<dbReference type="CDD" id="cd11341">
    <property type="entry name" value="AmyAc_Pullulanase_LD-like"/>
    <property type="match status" value="1"/>
</dbReference>
<dbReference type="PANTHER" id="PTHR43002">
    <property type="entry name" value="GLYCOGEN DEBRANCHING ENZYME"/>
    <property type="match status" value="1"/>
</dbReference>
<dbReference type="InterPro" id="IPR017853">
    <property type="entry name" value="GH"/>
</dbReference>
<accession>A0A3N1XHY6</accession>
<dbReference type="Pfam" id="PF00128">
    <property type="entry name" value="Alpha-amylase"/>
    <property type="match status" value="1"/>
</dbReference>
<dbReference type="InterPro" id="IPR004193">
    <property type="entry name" value="Glyco_hydro_13_N"/>
</dbReference>
<dbReference type="InterPro" id="IPR013780">
    <property type="entry name" value="Glyco_hydro_b"/>
</dbReference>
<dbReference type="Gene3D" id="3.20.20.80">
    <property type="entry name" value="Glycosidases"/>
    <property type="match status" value="1"/>
</dbReference>
<dbReference type="EMBL" id="RJVG01000010">
    <property type="protein sequence ID" value="ROR25718.1"/>
    <property type="molecule type" value="Genomic_DNA"/>
</dbReference>
<dbReference type="Gene3D" id="2.60.40.1180">
    <property type="entry name" value="Golgi alpha-mannosidase II"/>
    <property type="match status" value="1"/>
</dbReference>
<dbReference type="AlphaFoldDB" id="A0A3N1XHY6"/>
<dbReference type="SUPFAM" id="SSF51445">
    <property type="entry name" value="(Trans)glycosidases"/>
    <property type="match status" value="1"/>
</dbReference>
<dbReference type="InterPro" id="IPR049117">
    <property type="entry name" value="pulA_all-beta"/>
</dbReference>
<dbReference type="InterPro" id="IPR006047">
    <property type="entry name" value="GH13_cat_dom"/>
</dbReference>
<dbReference type="SMART" id="SM00642">
    <property type="entry name" value="Aamy"/>
    <property type="match status" value="1"/>
</dbReference>
<sequence length="656" mass="75006">MDKMIMAENEDWNKKFYKDMYDIDKNFYYSGDDLGVTYSKEASGFRIWAPTAKAVSLNLYQEGLGDNLISRHSMMPDVKGTYFIRIPGDLNGIYYTYCIELKDSSYEVMDPYAKAAGANGERGMVIDFEDTNPKGWTMEKKPVLISPTDAVIYEMHIRDLSASPSGNIKNIGKFLGLTERNTKNREGLSTGLDHMKELGITHLHLMPSFDYGSVDETRLDEKQFNWGYDPKNYNVIEGSYSTDPYHGEIRIKEFKEMVKTLHEQGIRVILDVVYNHTELTEDSNFNKIVPNYYYRMKDGMFTNGSGCGNEIASERSMVRKYIIDSVVFWAKEYHLDGFRFDLMGLHDIETMNEIRKELDKIDESILIYGEGWAGGVSILPNEMRAHKENTRQLNRIAVFSDDIRDSVKGSVFDFKEPGFVSGKSGIEDAMKFGIVGAVAHEQVREKKPWAVSPEQSINYVSSHDDLTLWDKLTLSAPDTSYEERVGMNKMAAAIIFTSQGIPFFQAGEELLRTKPGNGVNELFDSNSFKSSDEVNSIKWDDKTKNYNVFKFYKGLIAFRKAHPSLRMRTQTEIQEHIKFLEDLENNVVAFHIRAVEKDKEICVIHNGRNERTIVTIPVGTWDVYVNEKQAGLEILDTITNNMVELNPISSMVLVKR</sequence>
<dbReference type="InterPro" id="IPR011840">
    <property type="entry name" value="PulA_typeI"/>
</dbReference>
<dbReference type="SUPFAM" id="SSF81296">
    <property type="entry name" value="E set domains"/>
    <property type="match status" value="1"/>
</dbReference>
<gene>
    <name evidence="3" type="ORF">EDD66_11074</name>
</gene>
<dbReference type="GO" id="GO:0004553">
    <property type="term" value="F:hydrolase activity, hydrolyzing O-glycosyl compounds"/>
    <property type="evidence" value="ECO:0007669"/>
    <property type="project" value="InterPro"/>
</dbReference>
<evidence type="ECO:0000256" key="1">
    <source>
        <dbReference type="ARBA" id="ARBA00008061"/>
    </source>
</evidence>
<reference evidence="3 4" key="1">
    <citation type="submission" date="2018-11" db="EMBL/GenBank/DDBJ databases">
        <title>Genomic Encyclopedia of Type Strains, Phase IV (KMG-IV): sequencing the most valuable type-strain genomes for metagenomic binning, comparative biology and taxonomic classification.</title>
        <authorList>
            <person name="Goeker M."/>
        </authorList>
    </citation>
    <scope>NUCLEOTIDE SEQUENCE [LARGE SCALE GENOMIC DNA]</scope>
    <source>
        <strain evidence="3 4">DSM 26537</strain>
    </source>
</reference>
<evidence type="ECO:0000313" key="4">
    <source>
        <dbReference type="Proteomes" id="UP000273083"/>
    </source>
</evidence>
<dbReference type="RefSeq" id="WP_243115382.1">
    <property type="nucleotide sequence ID" value="NZ_RJVG01000010.1"/>
</dbReference>
<comment type="similarity">
    <text evidence="1">Belongs to the glycosyl hydrolase 13 family.</text>
</comment>
<dbReference type="NCBIfam" id="TIGR02104">
    <property type="entry name" value="pulA_typeI"/>
    <property type="match status" value="1"/>
</dbReference>
<name>A0A3N1XHY6_9FIRM</name>
<feature type="domain" description="Glycosyl hydrolase family 13 catalytic" evidence="2">
    <location>
        <begin position="123"/>
        <end position="559"/>
    </location>
</feature>
<dbReference type="Pfam" id="PF21653">
    <property type="entry name" value="pulA_all-beta"/>
    <property type="match status" value="1"/>
</dbReference>